<name>A0A8B8EFN8_CRAVI</name>
<dbReference type="Proteomes" id="UP000694844">
    <property type="component" value="Chromosome 5"/>
</dbReference>
<organism evidence="3 4">
    <name type="scientific">Crassostrea virginica</name>
    <name type="common">Eastern oyster</name>
    <dbReference type="NCBI Taxonomy" id="6565"/>
    <lineage>
        <taxon>Eukaryota</taxon>
        <taxon>Metazoa</taxon>
        <taxon>Spiralia</taxon>
        <taxon>Lophotrochozoa</taxon>
        <taxon>Mollusca</taxon>
        <taxon>Bivalvia</taxon>
        <taxon>Autobranchia</taxon>
        <taxon>Pteriomorphia</taxon>
        <taxon>Ostreida</taxon>
        <taxon>Ostreoidea</taxon>
        <taxon>Ostreidae</taxon>
        <taxon>Crassostrea</taxon>
    </lineage>
</organism>
<dbReference type="AlphaFoldDB" id="A0A8B8EFN8"/>
<evidence type="ECO:0000313" key="3">
    <source>
        <dbReference type="Proteomes" id="UP000694844"/>
    </source>
</evidence>
<keyword evidence="2" id="KW-1133">Transmembrane helix</keyword>
<feature type="compositionally biased region" description="Basic and acidic residues" evidence="1">
    <location>
        <begin position="240"/>
        <end position="275"/>
    </location>
</feature>
<reference evidence="4" key="1">
    <citation type="submission" date="2025-08" db="UniProtKB">
        <authorList>
            <consortium name="RefSeq"/>
        </authorList>
    </citation>
    <scope>IDENTIFICATION</scope>
    <source>
        <tissue evidence="4">Whole sample</tissue>
    </source>
</reference>
<dbReference type="OrthoDB" id="10549120at2759"/>
<feature type="transmembrane region" description="Helical" evidence="2">
    <location>
        <begin position="117"/>
        <end position="139"/>
    </location>
</feature>
<dbReference type="RefSeq" id="XP_022338426.1">
    <property type="nucleotide sequence ID" value="XM_022482718.1"/>
</dbReference>
<evidence type="ECO:0000256" key="1">
    <source>
        <dbReference type="SAM" id="MobiDB-lite"/>
    </source>
</evidence>
<gene>
    <name evidence="4" type="primary">LOC111133971</name>
</gene>
<evidence type="ECO:0000256" key="2">
    <source>
        <dbReference type="SAM" id="Phobius"/>
    </source>
</evidence>
<keyword evidence="2" id="KW-0472">Membrane</keyword>
<feature type="region of interest" description="Disordered" evidence="1">
    <location>
        <begin position="460"/>
        <end position="517"/>
    </location>
</feature>
<sequence length="517" mass="58343">MVSFLPSTLPSTWFSETSTREAYGTTSNPTETYSSRSTNLIGQSAPIELDQSTVTTMVTNITAFTSTPSNMSTKVDALTSSNYNTTYNATTSDPLEKPELIEEILNWFLELTLPTRIVIITLSGLVVLLALGIIVYCCCRRERNRRKKSTIKRRDGKRVCSEERHYTLPNQLQRLTKLRQDFTRRISSLWMDRDVADGESVAGSRIPHSSPRKDRNVRMPSPSPSTHDRPYMDMSTLRKSSKESDSQNTNKEDHDFSYVELDHKPSTSGKLDRRQLPAPPPKPHPKVRNTDGMDSLRLKNIPNVLGDQQHLTYSPQLSTVKYQIVSPITTPQPFSSCQQCSVGSMCHYGHGPPTMIQMPIQQPPPVSQSINMYHNRLFIPEELSSSPTTYSYGQREISKPTWKSTLGNMYYHGSVPTMSHCIPEISGYDEDSDSTSTVPNFGYPVPKPRKINEYVIDRSKAHHDETGEEPMYSDPTELKPEDHPTTSSREVPVFPHRLTHLKPPKSSSSGRISMDLK</sequence>
<feature type="region of interest" description="Disordered" evidence="1">
    <location>
        <begin position="200"/>
        <end position="294"/>
    </location>
</feature>
<keyword evidence="2" id="KW-0812">Transmembrane</keyword>
<evidence type="ECO:0000313" key="4">
    <source>
        <dbReference type="RefSeq" id="XP_022338426.1"/>
    </source>
</evidence>
<dbReference type="KEGG" id="cvn:111133971"/>
<dbReference type="GeneID" id="111133971"/>
<accession>A0A8B8EFN8</accession>
<keyword evidence="3" id="KW-1185">Reference proteome</keyword>
<proteinExistence type="predicted"/>
<protein>
    <submittedName>
        <fullName evidence="4">Uncharacterized protein LOC111133971</fullName>
    </submittedName>
</protein>